<dbReference type="PANTHER" id="PTHR37811:SF2">
    <property type="entry name" value="ABM DOMAIN-CONTAINING PROTEIN"/>
    <property type="match status" value="1"/>
</dbReference>
<keyword evidence="2" id="KW-1185">Reference proteome</keyword>
<dbReference type="EC" id="1.14.-.-" evidence="1"/>
<organism evidence="1 2">
    <name type="scientific">Hwangdonia lutea</name>
    <dbReference type="NCBI Taxonomy" id="3075823"/>
    <lineage>
        <taxon>Bacteria</taxon>
        <taxon>Pseudomonadati</taxon>
        <taxon>Bacteroidota</taxon>
        <taxon>Flavobacteriia</taxon>
        <taxon>Flavobacteriales</taxon>
        <taxon>Flavobacteriaceae</taxon>
        <taxon>Hwangdonia</taxon>
    </lineage>
</organism>
<dbReference type="InterPro" id="IPR052936">
    <property type="entry name" value="Jasmonate_Hydroxylase-like"/>
</dbReference>
<sequence length="114" mass="13487">MKTEFKPYYAVIFTSTHPDNFRDENIDGYSEMSEKMEILAKQQNGFLGMDSARNAVGITVSYWDSLEAIKNWKQQSEHVQAQQKGRQDWYSWYNVKICKVEREYEFKTTSSSDF</sequence>
<dbReference type="InterPro" id="IPR025444">
    <property type="entry name" value="Monooxy_af470"/>
</dbReference>
<dbReference type="SUPFAM" id="SSF54909">
    <property type="entry name" value="Dimeric alpha+beta barrel"/>
    <property type="match status" value="1"/>
</dbReference>
<evidence type="ECO:0000313" key="1">
    <source>
        <dbReference type="EMBL" id="WOD45173.1"/>
    </source>
</evidence>
<protein>
    <submittedName>
        <fullName evidence="1">Antibiotic biosynthesis monooxygenase</fullName>
        <ecNumber evidence="1">1.14.-.-</ecNumber>
    </submittedName>
</protein>
<dbReference type="Proteomes" id="UP001302486">
    <property type="component" value="Chromosome"/>
</dbReference>
<dbReference type="AlphaFoldDB" id="A0AA97ESL2"/>
<keyword evidence="1" id="KW-0560">Oxidoreductase</keyword>
<name>A0AA97ESL2_9FLAO</name>
<gene>
    <name evidence="1" type="ORF">RNZ46_07855</name>
</gene>
<dbReference type="PANTHER" id="PTHR37811">
    <property type="entry name" value="BLL5343 PROTEIN"/>
    <property type="match status" value="1"/>
</dbReference>
<evidence type="ECO:0000313" key="2">
    <source>
        <dbReference type="Proteomes" id="UP001302486"/>
    </source>
</evidence>
<dbReference type="EMBL" id="CP136521">
    <property type="protein sequence ID" value="WOD45173.1"/>
    <property type="molecule type" value="Genomic_DNA"/>
</dbReference>
<dbReference type="Pfam" id="PF13826">
    <property type="entry name" value="Monooxy_af470-like"/>
    <property type="match status" value="1"/>
</dbReference>
<proteinExistence type="predicted"/>
<reference evidence="2" key="1">
    <citation type="submission" date="2024-06" db="EMBL/GenBank/DDBJ databases">
        <title>Hwangdonia haimaensis gen. nov., sp. nov., a member of the family Flavobacteriaceae isolated from the haima cold seep.</title>
        <authorList>
            <person name="Li J."/>
        </authorList>
    </citation>
    <scope>NUCLEOTIDE SEQUENCE [LARGE SCALE GENOMIC DNA]</scope>
    <source>
        <strain evidence="2">SCSIO 19198</strain>
    </source>
</reference>
<accession>A0AA97ESL2</accession>
<dbReference type="GO" id="GO:0004497">
    <property type="term" value="F:monooxygenase activity"/>
    <property type="evidence" value="ECO:0007669"/>
    <property type="project" value="UniProtKB-KW"/>
</dbReference>
<dbReference type="InterPro" id="IPR011008">
    <property type="entry name" value="Dimeric_a/b-barrel"/>
</dbReference>
<keyword evidence="1" id="KW-0503">Monooxygenase</keyword>
<dbReference type="KEGG" id="hws:RNZ46_07855"/>
<dbReference type="RefSeq" id="WP_316984829.1">
    <property type="nucleotide sequence ID" value="NZ_CP136521.1"/>
</dbReference>
<dbReference type="Gene3D" id="3.30.70.100">
    <property type="match status" value="1"/>
</dbReference>